<evidence type="ECO:0000313" key="7">
    <source>
        <dbReference type="EMBL" id="BAD85294.1"/>
    </source>
</evidence>
<dbReference type="PANTHER" id="PTHR34857">
    <property type="entry name" value="SLL0384 PROTEIN"/>
    <property type="match status" value="1"/>
</dbReference>
<keyword evidence="8" id="KW-1185">Reference proteome</keyword>
<dbReference type="GO" id="GO:0005886">
    <property type="term" value="C:plasma membrane"/>
    <property type="evidence" value="ECO:0007669"/>
    <property type="project" value="UniProtKB-ARBA"/>
</dbReference>
<feature type="transmembrane region" description="Helical" evidence="6">
    <location>
        <begin position="84"/>
        <end position="105"/>
    </location>
</feature>
<dbReference type="CDD" id="cd16914">
    <property type="entry name" value="EcfT"/>
    <property type="match status" value="1"/>
</dbReference>
<reference evidence="7 8" key="1">
    <citation type="journal article" date="2005" name="Genome Res.">
        <title>Complete genome sequence of the hyperthermophilic archaeon Thermococcus kodakaraensis KOD1 and comparison with Pyrococcus genomes.</title>
        <authorList>
            <person name="Fukui T."/>
            <person name="Atomi H."/>
            <person name="Kanai T."/>
            <person name="Matsumi R."/>
            <person name="Fujiwara S."/>
            <person name="Imanaka T."/>
        </authorList>
    </citation>
    <scope>NUCLEOTIDE SEQUENCE [LARGE SCALE GENOMIC DNA]</scope>
    <source>
        <strain evidence="8">ATCC BAA-918 / JCM 12380 / KOD1</strain>
    </source>
</reference>
<dbReference type="RefSeq" id="WP_011250056.1">
    <property type="nucleotide sequence ID" value="NC_006624.1"/>
</dbReference>
<keyword evidence="5 6" id="KW-0472">Membrane</keyword>
<keyword evidence="2" id="KW-1003">Cell membrane</keyword>
<dbReference type="HOGENOM" id="CLU_056469_1_2_2"/>
<dbReference type="AlphaFoldDB" id="Q5JE44"/>
<dbReference type="Pfam" id="PF02361">
    <property type="entry name" value="CbiQ"/>
    <property type="match status" value="1"/>
</dbReference>
<sequence>MYLPFIFLYAFGVVTRKSLGELVYFFLLFAAVVVAFRPEKSTLKKLTFLLGFEGFLFLLALFNPGETILSTPFGDVTREGLNSFFLLLGKAFLSAGTALIVVESVGFTRILAEMEALRVPRVLILTLAFTYRYLDLFVEETTRMKRALDSRAFGVGRAEYYRKLASLFGEVFVRAYLRSGRVYRAMLARGFGEFPVFEEPRPTPGTVVLMALAAGGLIL</sequence>
<evidence type="ECO:0000256" key="5">
    <source>
        <dbReference type="ARBA" id="ARBA00023136"/>
    </source>
</evidence>
<keyword evidence="4 6" id="KW-1133">Transmembrane helix</keyword>
<evidence type="ECO:0000256" key="3">
    <source>
        <dbReference type="ARBA" id="ARBA00022692"/>
    </source>
</evidence>
<evidence type="ECO:0000256" key="6">
    <source>
        <dbReference type="SAM" id="Phobius"/>
    </source>
</evidence>
<protein>
    <submittedName>
        <fullName evidence="7">ABC-type cobalt transport system, CbiQ permease component</fullName>
    </submittedName>
</protein>
<name>Q5JE44_THEKO</name>
<dbReference type="GeneID" id="78447618"/>
<dbReference type="PATRIC" id="fig|69014.16.peg.1081"/>
<evidence type="ECO:0000256" key="2">
    <source>
        <dbReference type="ARBA" id="ARBA00022475"/>
    </source>
</evidence>
<dbReference type="InParanoid" id="Q5JE44"/>
<dbReference type="Proteomes" id="UP000000536">
    <property type="component" value="Chromosome"/>
</dbReference>
<dbReference type="STRING" id="69014.TK1105"/>
<proteinExistence type="predicted"/>
<gene>
    <name evidence="7" type="ordered locus">TK1105</name>
</gene>
<dbReference type="OrthoDB" id="51610at2157"/>
<dbReference type="InterPro" id="IPR051611">
    <property type="entry name" value="ECF_transporter_component"/>
</dbReference>
<dbReference type="eggNOG" id="arCOG02250">
    <property type="taxonomic scope" value="Archaea"/>
</dbReference>
<organism evidence="7 8">
    <name type="scientific">Thermococcus kodakarensis (strain ATCC BAA-918 / JCM 12380 / KOD1)</name>
    <name type="common">Pyrococcus kodakaraensis (strain KOD1)</name>
    <dbReference type="NCBI Taxonomy" id="69014"/>
    <lineage>
        <taxon>Archaea</taxon>
        <taxon>Methanobacteriati</taxon>
        <taxon>Methanobacteriota</taxon>
        <taxon>Thermococci</taxon>
        <taxon>Thermococcales</taxon>
        <taxon>Thermococcaceae</taxon>
        <taxon>Thermococcus</taxon>
    </lineage>
</organism>
<dbReference type="PANTHER" id="PTHR34857:SF2">
    <property type="entry name" value="SLL0384 PROTEIN"/>
    <property type="match status" value="1"/>
</dbReference>
<dbReference type="PhylomeDB" id="Q5JE44"/>
<evidence type="ECO:0000256" key="4">
    <source>
        <dbReference type="ARBA" id="ARBA00022989"/>
    </source>
</evidence>
<feature type="transmembrane region" description="Helical" evidence="6">
    <location>
        <begin position="46"/>
        <end position="64"/>
    </location>
</feature>
<evidence type="ECO:0000256" key="1">
    <source>
        <dbReference type="ARBA" id="ARBA00004141"/>
    </source>
</evidence>
<keyword evidence="3 6" id="KW-0812">Transmembrane</keyword>
<dbReference type="EnsemblBacteria" id="BAD85294">
    <property type="protein sequence ID" value="BAD85294"/>
    <property type="gene ID" value="TK1105"/>
</dbReference>
<accession>Q5JE44</accession>
<dbReference type="InterPro" id="IPR003339">
    <property type="entry name" value="ABC/ECF_trnsptr_transmembrane"/>
</dbReference>
<dbReference type="EMBL" id="AP006878">
    <property type="protein sequence ID" value="BAD85294.1"/>
    <property type="molecule type" value="Genomic_DNA"/>
</dbReference>
<comment type="subcellular location">
    <subcellularLocation>
        <location evidence="1">Membrane</location>
        <topology evidence="1">Multi-pass membrane protein</topology>
    </subcellularLocation>
</comment>
<dbReference type="KEGG" id="tko:TK1105"/>
<evidence type="ECO:0000313" key="8">
    <source>
        <dbReference type="Proteomes" id="UP000000536"/>
    </source>
</evidence>
<feature type="transmembrane region" description="Helical" evidence="6">
    <location>
        <begin position="6"/>
        <end position="34"/>
    </location>
</feature>